<evidence type="ECO:0000256" key="3">
    <source>
        <dbReference type="ARBA" id="ARBA00008430"/>
    </source>
</evidence>
<dbReference type="InterPro" id="IPR019956">
    <property type="entry name" value="Ubiquitin_dom"/>
</dbReference>
<keyword evidence="9" id="KW-0472">Membrane</keyword>
<keyword evidence="9" id="KW-1133">Transmembrane helix</keyword>
<keyword evidence="9" id="KW-0812">Transmembrane</keyword>
<proteinExistence type="inferred from homology"/>
<keyword evidence="7" id="KW-0832">Ubl conjugation</keyword>
<dbReference type="EMBL" id="HBFX01019770">
    <property type="protein sequence ID" value="CAD8957463.1"/>
    <property type="molecule type" value="Transcribed_RNA"/>
</dbReference>
<dbReference type="InterPro" id="IPR029071">
    <property type="entry name" value="Ubiquitin-like_domsf"/>
</dbReference>
<dbReference type="InterPro" id="IPR050158">
    <property type="entry name" value="Ubiquitin_ubiquitin-like"/>
</dbReference>
<organism evidence="12">
    <name type="scientific">Hemiselmis andersenii</name>
    <name type="common">Cryptophyte alga</name>
    <dbReference type="NCBI Taxonomy" id="464988"/>
    <lineage>
        <taxon>Eukaryota</taxon>
        <taxon>Cryptophyceae</taxon>
        <taxon>Cryptomonadales</taxon>
        <taxon>Hemiselmidaceae</taxon>
        <taxon>Hemiselmis</taxon>
    </lineage>
</organism>
<protein>
    <recommendedName>
        <fullName evidence="10">Ubiquitin-like domain-containing protein</fullName>
    </recommendedName>
</protein>
<comment type="similarity">
    <text evidence="3">Belongs to the ubiquitin family.</text>
</comment>
<evidence type="ECO:0000313" key="11">
    <source>
        <dbReference type="EMBL" id="CAD8743691.1"/>
    </source>
</evidence>
<dbReference type="GO" id="GO:0005737">
    <property type="term" value="C:cytoplasm"/>
    <property type="evidence" value="ECO:0007669"/>
    <property type="project" value="UniProtKB-SubCell"/>
</dbReference>
<evidence type="ECO:0000256" key="6">
    <source>
        <dbReference type="ARBA" id="ARBA00022737"/>
    </source>
</evidence>
<keyword evidence="4" id="KW-0963">Cytoplasm</keyword>
<reference evidence="12" key="1">
    <citation type="submission" date="2021-01" db="EMBL/GenBank/DDBJ databases">
        <authorList>
            <person name="Corre E."/>
            <person name="Pelletier E."/>
            <person name="Niang G."/>
            <person name="Scheremetjew M."/>
            <person name="Finn R."/>
            <person name="Kale V."/>
            <person name="Holt S."/>
            <person name="Cochrane G."/>
            <person name="Meng A."/>
            <person name="Brown T."/>
            <person name="Cohen L."/>
        </authorList>
    </citation>
    <scope>NUCLEOTIDE SEQUENCE</scope>
    <source>
        <strain evidence="11">CCMP441</strain>
        <strain evidence="12">CCMP644</strain>
    </source>
</reference>
<dbReference type="EMBL" id="HBFK01016564">
    <property type="protein sequence ID" value="CAD8743691.1"/>
    <property type="molecule type" value="Transcribed_RNA"/>
</dbReference>
<keyword evidence="8" id="KW-0539">Nucleus</keyword>
<evidence type="ECO:0000259" key="10">
    <source>
        <dbReference type="PROSITE" id="PS50053"/>
    </source>
</evidence>
<accession>A0A6U2EV35</accession>
<evidence type="ECO:0000256" key="7">
    <source>
        <dbReference type="ARBA" id="ARBA00022843"/>
    </source>
</evidence>
<sequence>MQIFVKTVTGRTIPLEVESSDTIDMVKERLSFSTSIPSSEQRLVSSGGRQLEEEMTLEDLNIQKEAMLNLMLGLRGGCWFFSISILIIIFCSIILSFCTCGLSLAVVPFLVPFLFILPCLCL</sequence>
<dbReference type="AlphaFoldDB" id="A0A6U2EV35"/>
<evidence type="ECO:0000256" key="5">
    <source>
        <dbReference type="ARBA" id="ARBA00022499"/>
    </source>
</evidence>
<dbReference type="PRINTS" id="PR00348">
    <property type="entry name" value="UBIQUITIN"/>
</dbReference>
<dbReference type="SMART" id="SM00213">
    <property type="entry name" value="UBQ"/>
    <property type="match status" value="1"/>
</dbReference>
<dbReference type="Gene3D" id="3.10.20.90">
    <property type="entry name" value="Phosphatidylinositol 3-kinase Catalytic Subunit, Chain A, domain 1"/>
    <property type="match status" value="1"/>
</dbReference>
<evidence type="ECO:0000256" key="8">
    <source>
        <dbReference type="ARBA" id="ARBA00023242"/>
    </source>
</evidence>
<dbReference type="GO" id="GO:0005634">
    <property type="term" value="C:nucleus"/>
    <property type="evidence" value="ECO:0007669"/>
    <property type="project" value="UniProtKB-SubCell"/>
</dbReference>
<evidence type="ECO:0000256" key="4">
    <source>
        <dbReference type="ARBA" id="ARBA00022490"/>
    </source>
</evidence>
<dbReference type="Pfam" id="PF00240">
    <property type="entry name" value="ubiquitin"/>
    <property type="match status" value="1"/>
</dbReference>
<dbReference type="FunFam" id="3.10.20.90:FF:000469">
    <property type="entry name" value="Polyubiquitin-C"/>
    <property type="match status" value="1"/>
</dbReference>
<dbReference type="PANTHER" id="PTHR10666">
    <property type="entry name" value="UBIQUITIN"/>
    <property type="match status" value="1"/>
</dbReference>
<keyword evidence="5" id="KW-1017">Isopeptide bond</keyword>
<dbReference type="PROSITE" id="PS50053">
    <property type="entry name" value="UBIQUITIN_2"/>
    <property type="match status" value="1"/>
</dbReference>
<keyword evidence="6" id="KW-0677">Repeat</keyword>
<dbReference type="SUPFAM" id="SSF54236">
    <property type="entry name" value="Ubiquitin-like"/>
    <property type="match status" value="1"/>
</dbReference>
<name>A0A6U2EV35_HEMAN</name>
<evidence type="ECO:0000256" key="2">
    <source>
        <dbReference type="ARBA" id="ARBA00004496"/>
    </source>
</evidence>
<dbReference type="InterPro" id="IPR000626">
    <property type="entry name" value="Ubiquitin-like_dom"/>
</dbReference>
<evidence type="ECO:0000256" key="1">
    <source>
        <dbReference type="ARBA" id="ARBA00004123"/>
    </source>
</evidence>
<evidence type="ECO:0000313" key="12">
    <source>
        <dbReference type="EMBL" id="CAD8957463.1"/>
    </source>
</evidence>
<feature type="transmembrane region" description="Helical" evidence="9">
    <location>
        <begin position="72"/>
        <end position="95"/>
    </location>
</feature>
<feature type="domain" description="Ubiquitin-like" evidence="10">
    <location>
        <begin position="1"/>
        <end position="77"/>
    </location>
</feature>
<gene>
    <name evidence="12" type="ORF">HAND00432_LOCUS12002</name>
    <name evidence="11" type="ORF">HAND1043_LOCUS10186</name>
</gene>
<feature type="transmembrane region" description="Helical" evidence="9">
    <location>
        <begin position="101"/>
        <end position="121"/>
    </location>
</feature>
<comment type="subcellular location">
    <subcellularLocation>
        <location evidence="2">Cytoplasm</location>
    </subcellularLocation>
    <subcellularLocation>
        <location evidence="1">Nucleus</location>
    </subcellularLocation>
</comment>
<evidence type="ECO:0000256" key="9">
    <source>
        <dbReference type="SAM" id="Phobius"/>
    </source>
</evidence>